<dbReference type="Proteomes" id="UP000663848">
    <property type="component" value="Unassembled WGS sequence"/>
</dbReference>
<evidence type="ECO:0000313" key="2">
    <source>
        <dbReference type="EMBL" id="CAF4978251.1"/>
    </source>
</evidence>
<feature type="compositionally biased region" description="Basic residues" evidence="1">
    <location>
        <begin position="78"/>
        <end position="90"/>
    </location>
</feature>
<protein>
    <submittedName>
        <fullName evidence="2">Uncharacterized protein</fullName>
    </submittedName>
</protein>
<dbReference type="EMBL" id="CAJOBR010027822">
    <property type="protein sequence ID" value="CAF4978251.1"/>
    <property type="molecule type" value="Genomic_DNA"/>
</dbReference>
<sequence length="90" mass="10264">ELQMHASSIQEVNIETSTPTPPNENSLYLINIEQKIIRSRNRMPSSKPPKHISSAKKTPKNISASQKHPYSPDARISPRLKRAKKKKNKH</sequence>
<feature type="compositionally biased region" description="Basic residues" evidence="1">
    <location>
        <begin position="48"/>
        <end position="59"/>
    </location>
</feature>
<accession>A0A821Z7W8</accession>
<organism evidence="2 3">
    <name type="scientific">Rotaria socialis</name>
    <dbReference type="NCBI Taxonomy" id="392032"/>
    <lineage>
        <taxon>Eukaryota</taxon>
        <taxon>Metazoa</taxon>
        <taxon>Spiralia</taxon>
        <taxon>Gnathifera</taxon>
        <taxon>Rotifera</taxon>
        <taxon>Eurotatoria</taxon>
        <taxon>Bdelloidea</taxon>
        <taxon>Philodinida</taxon>
        <taxon>Philodinidae</taxon>
        <taxon>Rotaria</taxon>
    </lineage>
</organism>
<feature type="region of interest" description="Disordered" evidence="1">
    <location>
        <begin position="1"/>
        <end position="26"/>
    </location>
</feature>
<comment type="caution">
    <text evidence="2">The sequence shown here is derived from an EMBL/GenBank/DDBJ whole genome shotgun (WGS) entry which is preliminary data.</text>
</comment>
<feature type="region of interest" description="Disordered" evidence="1">
    <location>
        <begin position="38"/>
        <end position="90"/>
    </location>
</feature>
<name>A0A821Z7W8_9BILA</name>
<feature type="non-terminal residue" evidence="2">
    <location>
        <position position="1"/>
    </location>
</feature>
<evidence type="ECO:0000313" key="3">
    <source>
        <dbReference type="Proteomes" id="UP000663848"/>
    </source>
</evidence>
<proteinExistence type="predicted"/>
<evidence type="ECO:0000256" key="1">
    <source>
        <dbReference type="SAM" id="MobiDB-lite"/>
    </source>
</evidence>
<reference evidence="2" key="1">
    <citation type="submission" date="2021-02" db="EMBL/GenBank/DDBJ databases">
        <authorList>
            <person name="Nowell W R."/>
        </authorList>
    </citation>
    <scope>NUCLEOTIDE SEQUENCE</scope>
</reference>
<gene>
    <name evidence="2" type="ORF">QYT958_LOCUS35907</name>
</gene>
<dbReference type="AlphaFoldDB" id="A0A821Z7W8"/>